<sequence length="276" mass="30672">MTTYPDLDNYEQLTDEVYKYLDRLWKFEVENDSEMAADDQYLEPVKRTSQEYVWQLLGSAIDHLRLVGESGQRQQESNPFAFCTLIRTAITTASTALWILGADDRATRRNRILQVVAADYASYIRFRDTVKQGMSTPEEAAAFDREGDILDERTGWIIAEYVAPTAKRRTTLRQVEGEVSDTAMVKSAGALLDASQFAGDIDQGVELVAAWQLLSGYAHGRPWAYQAAKTTSGPESPDGTAPTTISGQDWQILGCAALALALIRLAFERAEALSRT</sequence>
<accession>A0A2S0KGD0</accession>
<proteinExistence type="predicted"/>
<dbReference type="OrthoDB" id="4045431at2"/>
<dbReference type="EMBL" id="CP027433">
    <property type="protein sequence ID" value="AVM00724.1"/>
    <property type="molecule type" value="Genomic_DNA"/>
</dbReference>
<protein>
    <submittedName>
        <fullName evidence="1">Uncharacterized protein</fullName>
    </submittedName>
</protein>
<dbReference type="AlphaFoldDB" id="A0A2S0KGD0"/>
<dbReference type="KEGG" id="git:C6V83_11055"/>
<dbReference type="Proteomes" id="UP000239814">
    <property type="component" value="Chromosome"/>
</dbReference>
<evidence type="ECO:0000313" key="2">
    <source>
        <dbReference type="Proteomes" id="UP000239814"/>
    </source>
</evidence>
<dbReference type="RefSeq" id="WP_105942437.1">
    <property type="nucleotide sequence ID" value="NZ_CP027433.1"/>
</dbReference>
<name>A0A2S0KGD0_9ACTN</name>
<organism evidence="1 2">
    <name type="scientific">Gordonia iterans</name>
    <dbReference type="NCBI Taxonomy" id="1004901"/>
    <lineage>
        <taxon>Bacteria</taxon>
        <taxon>Bacillati</taxon>
        <taxon>Actinomycetota</taxon>
        <taxon>Actinomycetes</taxon>
        <taxon>Mycobacteriales</taxon>
        <taxon>Gordoniaceae</taxon>
        <taxon>Gordonia</taxon>
    </lineage>
</organism>
<evidence type="ECO:0000313" key="1">
    <source>
        <dbReference type="EMBL" id="AVM00724.1"/>
    </source>
</evidence>
<keyword evidence="2" id="KW-1185">Reference proteome</keyword>
<gene>
    <name evidence="1" type="ORF">C6V83_11055</name>
</gene>
<reference evidence="1 2" key="1">
    <citation type="submission" date="2018-03" db="EMBL/GenBank/DDBJ databases">
        <title>Characteristics and genome of n-alkane degrading marine bacteria Gordonia iterans isolated from crude oil contaminated in Tae-an, South Korea.</title>
        <authorList>
            <person name="Lee S.-S."/>
            <person name="Kim H."/>
        </authorList>
    </citation>
    <scope>NUCLEOTIDE SEQUENCE [LARGE SCALE GENOMIC DNA]</scope>
    <source>
        <strain evidence="1 2">Co17</strain>
    </source>
</reference>